<keyword evidence="2" id="KW-0201">Cytochrome c-type biogenesis</keyword>
<dbReference type="GO" id="GO:0030313">
    <property type="term" value="C:cell envelope"/>
    <property type="evidence" value="ECO:0007669"/>
    <property type="project" value="UniProtKB-SubCell"/>
</dbReference>
<dbReference type="PROSITE" id="PS51352">
    <property type="entry name" value="THIOREDOXIN_2"/>
    <property type="match status" value="1"/>
</dbReference>
<dbReference type="PANTHER" id="PTHR42852">
    <property type="entry name" value="THIOL:DISULFIDE INTERCHANGE PROTEIN DSBE"/>
    <property type="match status" value="1"/>
</dbReference>
<evidence type="ECO:0000256" key="1">
    <source>
        <dbReference type="ARBA" id="ARBA00004196"/>
    </source>
</evidence>
<comment type="subcellular location">
    <subcellularLocation>
        <location evidence="1">Cell envelope</location>
    </subcellularLocation>
</comment>
<dbReference type="InterPro" id="IPR050553">
    <property type="entry name" value="Thioredoxin_ResA/DsbE_sf"/>
</dbReference>
<dbReference type="RefSeq" id="WP_140945711.1">
    <property type="nucleotide sequence ID" value="NZ_FAOO01000018.1"/>
</dbReference>
<name>A0A0S4NA02_9BACT</name>
<evidence type="ECO:0000256" key="2">
    <source>
        <dbReference type="ARBA" id="ARBA00022748"/>
    </source>
</evidence>
<evidence type="ECO:0000256" key="3">
    <source>
        <dbReference type="ARBA" id="ARBA00023284"/>
    </source>
</evidence>
<dbReference type="SUPFAM" id="SSF52833">
    <property type="entry name" value="Thioredoxin-like"/>
    <property type="match status" value="1"/>
</dbReference>
<dbReference type="OrthoDB" id="9813820at2"/>
<feature type="domain" description="Thioredoxin" evidence="4">
    <location>
        <begin position="40"/>
        <end position="179"/>
    </location>
</feature>
<keyword evidence="6" id="KW-1185">Reference proteome</keyword>
<dbReference type="InterPro" id="IPR017937">
    <property type="entry name" value="Thioredoxin_CS"/>
</dbReference>
<evidence type="ECO:0000313" key="6">
    <source>
        <dbReference type="Proteomes" id="UP000320623"/>
    </source>
</evidence>
<dbReference type="EMBL" id="FAOO01000018">
    <property type="protein sequence ID" value="CUU08114.1"/>
    <property type="molecule type" value="Genomic_DNA"/>
</dbReference>
<dbReference type="GO" id="GO:0016491">
    <property type="term" value="F:oxidoreductase activity"/>
    <property type="evidence" value="ECO:0007669"/>
    <property type="project" value="InterPro"/>
</dbReference>
<evidence type="ECO:0000313" key="5">
    <source>
        <dbReference type="EMBL" id="CUU08114.1"/>
    </source>
</evidence>
<dbReference type="Pfam" id="PF08534">
    <property type="entry name" value="Redoxin"/>
    <property type="match status" value="1"/>
</dbReference>
<sequence length="179" mass="20338">MRKILLLFSLFLLISCSKKENKPQTTSQHPEIFTLTKIEQNEKGKPPNFYWQTQQGEKNFYELSKGKIILLNFWATWCGPCVKEIPDLIKIKSELSDKNFEIIGVSIDKTASPVAEFAKNVGINYILIHDPEAKLLDAFGGSVGIPITFLIDKDGKIVSKYLGARTKEVFMKDIEKILK</sequence>
<dbReference type="Proteomes" id="UP000320623">
    <property type="component" value="Unassembled WGS sequence"/>
</dbReference>
<accession>A0A0S4NA02</accession>
<dbReference type="PROSITE" id="PS51257">
    <property type="entry name" value="PROKAR_LIPOPROTEIN"/>
    <property type="match status" value="1"/>
</dbReference>
<protein>
    <submittedName>
        <fullName evidence="5">Peroxiredoxin</fullName>
    </submittedName>
</protein>
<gene>
    <name evidence="5" type="ORF">JGI1_01993</name>
</gene>
<dbReference type="Gene3D" id="3.40.30.10">
    <property type="entry name" value="Glutaredoxin"/>
    <property type="match status" value="1"/>
</dbReference>
<reference evidence="6" key="1">
    <citation type="submission" date="2015-11" db="EMBL/GenBank/DDBJ databases">
        <authorList>
            <person name="Varghese N."/>
        </authorList>
    </citation>
    <scope>NUCLEOTIDE SEQUENCE [LARGE SCALE GENOMIC DNA]</scope>
</reference>
<dbReference type="PANTHER" id="PTHR42852:SF13">
    <property type="entry name" value="PROTEIN DIPZ"/>
    <property type="match status" value="1"/>
</dbReference>
<dbReference type="GO" id="GO:0017004">
    <property type="term" value="P:cytochrome complex assembly"/>
    <property type="evidence" value="ECO:0007669"/>
    <property type="project" value="UniProtKB-KW"/>
</dbReference>
<dbReference type="InterPro" id="IPR036249">
    <property type="entry name" value="Thioredoxin-like_sf"/>
</dbReference>
<proteinExistence type="predicted"/>
<keyword evidence="3" id="KW-0676">Redox-active center</keyword>
<dbReference type="CDD" id="cd02966">
    <property type="entry name" value="TlpA_like_family"/>
    <property type="match status" value="1"/>
</dbReference>
<dbReference type="InterPro" id="IPR013766">
    <property type="entry name" value="Thioredoxin_domain"/>
</dbReference>
<organism evidence="5 6">
    <name type="scientific">Candidatus Thermokryptus mobilis</name>
    <dbReference type="NCBI Taxonomy" id="1643428"/>
    <lineage>
        <taxon>Bacteria</taxon>
        <taxon>Pseudomonadati</taxon>
        <taxon>Candidatus Kryptoniota</taxon>
        <taxon>Candidatus Thermokryptus</taxon>
    </lineage>
</organism>
<dbReference type="AlphaFoldDB" id="A0A0S4NA02"/>
<dbReference type="InterPro" id="IPR013740">
    <property type="entry name" value="Redoxin"/>
</dbReference>
<dbReference type="PROSITE" id="PS00194">
    <property type="entry name" value="THIOREDOXIN_1"/>
    <property type="match status" value="1"/>
</dbReference>
<evidence type="ECO:0000259" key="4">
    <source>
        <dbReference type="PROSITE" id="PS51352"/>
    </source>
</evidence>
<dbReference type="STRING" id="1643428.GCA_001442855_01953"/>